<dbReference type="GO" id="GO:0000724">
    <property type="term" value="P:double-strand break repair via homologous recombination"/>
    <property type="evidence" value="ECO:0007669"/>
    <property type="project" value="UniProtKB-ARBA"/>
</dbReference>
<dbReference type="Proteomes" id="UP001190926">
    <property type="component" value="Unassembled WGS sequence"/>
</dbReference>
<evidence type="ECO:0000256" key="2">
    <source>
        <dbReference type="ARBA" id="ARBA00023186"/>
    </source>
</evidence>
<dbReference type="AlphaFoldDB" id="A0AAD4JAV8"/>
<dbReference type="Gene3D" id="3.30.1120.90">
    <property type="entry name" value="Nucleosome assembly protein"/>
    <property type="match status" value="1"/>
</dbReference>
<accession>A0AAD4JAV8</accession>
<sequence>MEEEARARIEHVEVLDPIQKLRQIQEELQKVNEESQKEISAIVHKFMKDRNEMYKKRNMIISKIPCFWFTAFMHNSTLQNLLKEEDREIFCYLESMNVEDFTDPRRGYYIAFNFRTNPIFHNRILTKTISFLGDGILRSIGTTIDWKAGRGPSDAGNDANRRPLPFDSFFSWFSSPEEDEMEVEKDLVAEIIKEEIWPNPIHGLLSIDVDQKDEDEDEDGGGNH</sequence>
<evidence type="ECO:0000256" key="1">
    <source>
        <dbReference type="ARBA" id="ARBA00009947"/>
    </source>
</evidence>
<dbReference type="InterPro" id="IPR037231">
    <property type="entry name" value="NAP-like_sf"/>
</dbReference>
<dbReference type="Gene3D" id="1.20.5.1500">
    <property type="match status" value="1"/>
</dbReference>
<reference evidence="4 5" key="1">
    <citation type="journal article" date="2021" name="Nat. Commun.">
        <title>Incipient diploidization of the medicinal plant Perilla within 10,000 years.</title>
        <authorList>
            <person name="Zhang Y."/>
            <person name="Shen Q."/>
            <person name="Leng L."/>
            <person name="Zhang D."/>
            <person name="Chen S."/>
            <person name="Shi Y."/>
            <person name="Ning Z."/>
            <person name="Chen S."/>
        </authorList>
    </citation>
    <scope>NUCLEOTIDE SEQUENCE [LARGE SCALE GENOMIC DNA]</scope>
    <source>
        <strain evidence="5">cv. PC099</strain>
    </source>
</reference>
<proteinExistence type="inferred from homology"/>
<name>A0AAD4JAV8_PERFH</name>
<dbReference type="GO" id="GO:0042393">
    <property type="term" value="F:histone binding"/>
    <property type="evidence" value="ECO:0007669"/>
    <property type="project" value="UniProtKB-ARBA"/>
</dbReference>
<dbReference type="InterPro" id="IPR002164">
    <property type="entry name" value="NAP_family"/>
</dbReference>
<comment type="similarity">
    <text evidence="1 3">Belongs to the nucleosome assembly protein (NAP) family.</text>
</comment>
<dbReference type="GO" id="GO:0006334">
    <property type="term" value="P:nucleosome assembly"/>
    <property type="evidence" value="ECO:0007669"/>
    <property type="project" value="InterPro"/>
</dbReference>
<keyword evidence="5" id="KW-1185">Reference proteome</keyword>
<comment type="caution">
    <text evidence="4">The sequence shown here is derived from an EMBL/GenBank/DDBJ whole genome shotgun (WGS) entry which is preliminary data.</text>
</comment>
<dbReference type="PANTHER" id="PTHR11875">
    <property type="entry name" value="TESTIS-SPECIFIC Y-ENCODED PROTEIN"/>
    <property type="match status" value="1"/>
</dbReference>
<dbReference type="Pfam" id="PF00956">
    <property type="entry name" value="NAP"/>
    <property type="match status" value="1"/>
</dbReference>
<dbReference type="GO" id="GO:0005634">
    <property type="term" value="C:nucleus"/>
    <property type="evidence" value="ECO:0007669"/>
    <property type="project" value="InterPro"/>
</dbReference>
<dbReference type="SUPFAM" id="SSF143113">
    <property type="entry name" value="NAP-like"/>
    <property type="match status" value="1"/>
</dbReference>
<keyword evidence="2" id="KW-0143">Chaperone</keyword>
<organism evidence="4 5">
    <name type="scientific">Perilla frutescens var. hirtella</name>
    <name type="common">Perilla citriodora</name>
    <name type="synonym">Perilla setoyensis</name>
    <dbReference type="NCBI Taxonomy" id="608512"/>
    <lineage>
        <taxon>Eukaryota</taxon>
        <taxon>Viridiplantae</taxon>
        <taxon>Streptophyta</taxon>
        <taxon>Embryophyta</taxon>
        <taxon>Tracheophyta</taxon>
        <taxon>Spermatophyta</taxon>
        <taxon>Magnoliopsida</taxon>
        <taxon>eudicotyledons</taxon>
        <taxon>Gunneridae</taxon>
        <taxon>Pentapetalae</taxon>
        <taxon>asterids</taxon>
        <taxon>lamiids</taxon>
        <taxon>Lamiales</taxon>
        <taxon>Lamiaceae</taxon>
        <taxon>Nepetoideae</taxon>
        <taxon>Elsholtzieae</taxon>
        <taxon>Perilla</taxon>
    </lineage>
</organism>
<protein>
    <submittedName>
        <fullName evidence="4">Uncharacterized protein</fullName>
    </submittedName>
</protein>
<evidence type="ECO:0000313" key="5">
    <source>
        <dbReference type="Proteomes" id="UP001190926"/>
    </source>
</evidence>
<evidence type="ECO:0000256" key="3">
    <source>
        <dbReference type="RuleBase" id="RU003876"/>
    </source>
</evidence>
<dbReference type="EMBL" id="SDAM02000099">
    <property type="protein sequence ID" value="KAH6830420.1"/>
    <property type="molecule type" value="Genomic_DNA"/>
</dbReference>
<gene>
    <name evidence="4" type="ORF">C2S53_007586</name>
</gene>
<evidence type="ECO:0000313" key="4">
    <source>
        <dbReference type="EMBL" id="KAH6830420.1"/>
    </source>
</evidence>